<feature type="compositionally biased region" description="Basic and acidic residues" evidence="1">
    <location>
        <begin position="23"/>
        <end position="50"/>
    </location>
</feature>
<organism evidence="2 3">
    <name type="scientific">Toxoplasma gondii VAND</name>
    <dbReference type="NCBI Taxonomy" id="933077"/>
    <lineage>
        <taxon>Eukaryota</taxon>
        <taxon>Sar</taxon>
        <taxon>Alveolata</taxon>
        <taxon>Apicomplexa</taxon>
        <taxon>Conoidasida</taxon>
        <taxon>Coccidia</taxon>
        <taxon>Eucoccidiorida</taxon>
        <taxon>Eimeriorina</taxon>
        <taxon>Sarcocystidae</taxon>
        <taxon>Toxoplasma</taxon>
    </lineage>
</organism>
<dbReference type="InterPro" id="IPR017946">
    <property type="entry name" value="PLC-like_Pdiesterase_TIM-brl"/>
</dbReference>
<dbReference type="InterPro" id="IPR051057">
    <property type="entry name" value="PI-PLC_domain"/>
</dbReference>
<feature type="compositionally biased region" description="Low complexity" evidence="1">
    <location>
        <begin position="69"/>
        <end position="110"/>
    </location>
</feature>
<feature type="compositionally biased region" description="Polar residues" evidence="1">
    <location>
        <begin position="570"/>
        <end position="580"/>
    </location>
</feature>
<feature type="compositionally biased region" description="Basic and acidic residues" evidence="1">
    <location>
        <begin position="241"/>
        <end position="275"/>
    </location>
</feature>
<feature type="compositionally biased region" description="Polar residues" evidence="1">
    <location>
        <begin position="614"/>
        <end position="624"/>
    </location>
</feature>
<feature type="compositionally biased region" description="Polar residues" evidence="1">
    <location>
        <begin position="133"/>
        <end position="146"/>
    </location>
</feature>
<comment type="caution">
    <text evidence="2">The sequence shown here is derived from an EMBL/GenBank/DDBJ whole genome shotgun (WGS) entry which is preliminary data.</text>
</comment>
<feature type="region of interest" description="Disordered" evidence="1">
    <location>
        <begin position="1183"/>
        <end position="1274"/>
    </location>
</feature>
<sequence>METAERRGDRVSPTGGFALSSCDFREEAGSGEFPREKRVVKERRVTKTEEATNQSPPSPSSSPSDRRSSLSSRSSFSSLQSSHLTAFSSSGSPLSPSLSPSSLSPSLSPSPLSPPLSPSSLSSPLSSPPVASPTDSESYERQNAASTLDEERDKDRETNNKQAEAQGEEGERDKGKQRGQKEDRQEEEEEGEKEEEERGSSDSSGVRLSSDLSRSSGVVDSNAPRLPGCVLLHEGGSEEDFSAKRLEEEAQDRRQERRQSERVEWTAELSHDSTRSRSLSWIVRPPMHLPSETREPVSRFPLITYRGTDSATQKLIEEKLAALSRAPSSYHHLPSSSSLSSSFSSSLSSSFSSSLSCSSSSSLSSSSSSSLSASSQAEAPGLAVGIGREQERLLNAKFAREGEASSWSLLPFGDLASYVFRSLVAGDRPEGPSQTTVESPSEALSPEEALEEANAGETVPAEATSSSDSGLFSSSSEDDLPVVSSLSSQRRLRSLRSFRDLSTKEGASAVRRHASERARVCSSRRSSSVSDEGFSQSLDLPEGFERRAKVETDSVGDRGAAGRSPDPRTAPQTGVQTITASPPEARKDASADARDFAWNAEGEAFDSGELRNNGDPSSFSTKKGSLSHPHRVPSSLASSSQMSCGGARFSSVSSYRLPPADGREAPPTAAHPSRLSRLNSSRESESVAENWRFRKSQTMLLASKWRRRAHAAAVAAEKARVASASVPSEKNDEGGRKKKPGKAEEKARGKETLSAEELALRNCAIVSRVAAAEAVKAAEEAAEKSVRAALVEAALKFRVSRVTLQDWMKSPGIQQKRIWDIIFPATHNSASWKVEETTMKQPMLLSMIKNWVTCQHVNITEQLSRGIRWLDLRVCKLGDASFDQDSSQASRKKGDKECSEGGANPATQASSAGGWKVPADKRKQWESSERRSAPCDGDTAGLKRGKEERKKATNDRGKQMNEQEKKRAALLLGLGSLRAIPYCAHGGVCTVPLLPVLCEIREFLDSHPSEIIILSLVADHGVCQGTFCDTRPLHAGEVDFYLGKILGDFLGPRLGKDTTLEQLLRRNQRVIYFWSHEERCLPPFDLCLFCRSSFSPALPTASASPSQSRFASRCVEATGLLVQARREKEQEGRSDGGACTCERGRLQAWLRKAHMLFSTEPLPGEAPDDRQAALRSVCRTLRAGGNSQASQHHGSHSASPQPSPRTTHVAPQTGLHVPASLAVPASPSRPETLFLSPEKSPTSEFLSPSLTLSPDERGLSRASSRPRVSPSALSYSRSPFHAGKTVLLKSWRDTRAAKPEILITHLDAWLQERKQEATKEREYERRGNKPYVFKMLCGEVTAPDSLGLHVVLYWTKEAQSALRSLPHGIKTSAKTTNRLLLRFLAEQNVVTRELRDARLHHLEKALRRAKRRRERDRHETREGATPESNDYDLSEAEEKQAILRQLEDRDGLGEVKGLHVLNGISHDFVNRHLTEFIVQLNLEKLHSSPCSVAASPTAAASSSQVSCASQSLFASPFRPV</sequence>
<dbReference type="EMBL" id="AEYJ02001428">
    <property type="protein sequence ID" value="KFH02162.1"/>
    <property type="molecule type" value="Genomic_DNA"/>
</dbReference>
<reference evidence="2 3" key="1">
    <citation type="submission" date="2014-08" db="EMBL/GenBank/DDBJ databases">
        <authorList>
            <person name="Sibley D."/>
            <person name="Venepally P."/>
            <person name="Karamycheva S."/>
            <person name="Hadjithomas M."/>
            <person name="Khan A."/>
            <person name="Brunk B."/>
            <person name="Roos D."/>
            <person name="Caler E."/>
            <person name="Lorenzi H."/>
        </authorList>
    </citation>
    <scope>NUCLEOTIDE SEQUENCE [LARGE SCALE GENOMIC DNA]</scope>
    <source>
        <strain evidence="2 3">VAND</strain>
    </source>
</reference>
<accession>A0A086PP80</accession>
<feature type="compositionally biased region" description="Low complexity" evidence="1">
    <location>
        <begin position="1260"/>
        <end position="1274"/>
    </location>
</feature>
<feature type="compositionally biased region" description="Low complexity" evidence="1">
    <location>
        <begin position="1184"/>
        <end position="1200"/>
    </location>
</feature>
<feature type="compositionally biased region" description="Basic and acidic residues" evidence="1">
    <location>
        <begin position="729"/>
        <end position="752"/>
    </location>
</feature>
<evidence type="ECO:0000313" key="3">
    <source>
        <dbReference type="Proteomes" id="UP000028840"/>
    </source>
</evidence>
<feature type="compositionally biased region" description="Basic and acidic residues" evidence="1">
    <location>
        <begin position="149"/>
        <end position="159"/>
    </location>
</feature>
<feature type="compositionally biased region" description="Polar residues" evidence="1">
    <location>
        <begin position="1239"/>
        <end position="1252"/>
    </location>
</feature>
<feature type="compositionally biased region" description="Low complexity" evidence="1">
    <location>
        <begin position="520"/>
        <end position="530"/>
    </location>
</feature>
<dbReference type="SUPFAM" id="SSF51695">
    <property type="entry name" value="PLC-like phosphodiesterases"/>
    <property type="match status" value="1"/>
</dbReference>
<feature type="region of interest" description="Disordered" evidence="1">
    <location>
        <begin position="1"/>
        <end position="278"/>
    </location>
</feature>
<feature type="compositionally biased region" description="Low complexity" evidence="1">
    <location>
        <begin position="465"/>
        <end position="475"/>
    </location>
</feature>
<dbReference type="PROSITE" id="PS51257">
    <property type="entry name" value="PROKAR_LIPOPROTEIN"/>
    <property type="match status" value="1"/>
</dbReference>
<feature type="region of interest" description="Disordered" evidence="1">
    <location>
        <begin position="1407"/>
        <end position="1434"/>
    </location>
</feature>
<feature type="region of interest" description="Disordered" evidence="1">
    <location>
        <begin position="428"/>
        <end position="689"/>
    </location>
</feature>
<name>A0A086PP80_TOXGO</name>
<feature type="compositionally biased region" description="Basic and acidic residues" evidence="1">
    <location>
        <begin position="169"/>
        <end position="184"/>
    </location>
</feature>
<feature type="compositionally biased region" description="Basic and acidic residues" evidence="1">
    <location>
        <begin position="543"/>
        <end position="556"/>
    </location>
</feature>
<gene>
    <name evidence="2" type="ORF">TGVAND_315080</name>
</gene>
<feature type="compositionally biased region" description="Basic and acidic residues" evidence="1">
    <location>
        <begin position="584"/>
        <end position="595"/>
    </location>
</feature>
<dbReference type="Proteomes" id="UP000028840">
    <property type="component" value="Unassembled WGS sequence"/>
</dbReference>
<dbReference type="Gene3D" id="3.20.20.190">
    <property type="entry name" value="Phosphatidylinositol (PI) phosphodiesterase"/>
    <property type="match status" value="1"/>
</dbReference>
<feature type="region of interest" description="Disordered" evidence="1">
    <location>
        <begin position="719"/>
        <end position="752"/>
    </location>
</feature>
<dbReference type="PANTHER" id="PTHR13593:SF113">
    <property type="entry name" value="SI:DKEY-266F7.9"/>
    <property type="match status" value="1"/>
</dbReference>
<dbReference type="VEuPathDB" id="ToxoDB:TGVAND_315080"/>
<feature type="compositionally biased region" description="Low complexity" evidence="1">
    <location>
        <begin position="201"/>
        <end position="221"/>
    </location>
</feature>
<feature type="compositionally biased region" description="Low complexity" evidence="1">
    <location>
        <begin position="438"/>
        <end position="447"/>
    </location>
</feature>
<protein>
    <recommendedName>
        <fullName evidence="4">Phosphatidylinositol-specific phospholipase C X domain-containing protein</fullName>
    </recommendedName>
</protein>
<feature type="compositionally biased region" description="Basic and acidic residues" evidence="1">
    <location>
        <begin position="918"/>
        <end position="933"/>
    </location>
</feature>
<dbReference type="GO" id="GO:0006629">
    <property type="term" value="P:lipid metabolic process"/>
    <property type="evidence" value="ECO:0007669"/>
    <property type="project" value="InterPro"/>
</dbReference>
<reference evidence="2 3" key="2">
    <citation type="journal article" date="2015" name="Eukaryot. Cell">
        <title>Genetic mapping reveals that sinefungin resistance in Toxoplasma gondii is controlled by a putative amino acid transporter locus that can be used as a negative selectable marker.</title>
        <authorList>
            <person name="Behnke M.S."/>
            <person name="Khan A."/>
            <person name="Sibley L.D."/>
        </authorList>
    </citation>
    <scope>NUCLEOTIDE SEQUENCE [LARGE SCALE GENOMIC DNA]</scope>
    <source>
        <strain evidence="2 3">VAND</strain>
    </source>
</reference>
<evidence type="ECO:0000256" key="1">
    <source>
        <dbReference type="SAM" id="MobiDB-lite"/>
    </source>
</evidence>
<feature type="compositionally biased region" description="Basic and acidic residues" evidence="1">
    <location>
        <begin position="1"/>
        <end position="10"/>
    </location>
</feature>
<dbReference type="OrthoDB" id="333019at2759"/>
<feature type="region of interest" description="Disordered" evidence="1">
    <location>
        <begin position="883"/>
        <end position="963"/>
    </location>
</feature>
<feature type="compositionally biased region" description="Basic and acidic residues" evidence="1">
    <location>
        <begin position="944"/>
        <end position="963"/>
    </location>
</feature>
<proteinExistence type="predicted"/>
<evidence type="ECO:0000313" key="2">
    <source>
        <dbReference type="EMBL" id="KFH02162.1"/>
    </source>
</evidence>
<feature type="compositionally biased region" description="Acidic residues" evidence="1">
    <location>
        <begin position="185"/>
        <end position="197"/>
    </location>
</feature>
<dbReference type="GO" id="GO:0008081">
    <property type="term" value="F:phosphoric diester hydrolase activity"/>
    <property type="evidence" value="ECO:0007669"/>
    <property type="project" value="InterPro"/>
</dbReference>
<dbReference type="PANTHER" id="PTHR13593">
    <property type="match status" value="1"/>
</dbReference>
<evidence type="ECO:0008006" key="4">
    <source>
        <dbReference type="Google" id="ProtNLM"/>
    </source>
</evidence>